<evidence type="ECO:0000256" key="6">
    <source>
        <dbReference type="ARBA" id="ARBA00022989"/>
    </source>
</evidence>
<protein>
    <recommendedName>
        <fullName evidence="9">TRAP transporter small permease protein</fullName>
    </recommendedName>
</protein>
<comment type="function">
    <text evidence="9">Part of the tripartite ATP-independent periplasmic (TRAP) transport system.</text>
</comment>
<feature type="domain" description="Tripartite ATP-independent periplasmic transporters DctQ component" evidence="10">
    <location>
        <begin position="24"/>
        <end position="145"/>
    </location>
</feature>
<feature type="transmembrane region" description="Helical" evidence="9">
    <location>
        <begin position="87"/>
        <end position="111"/>
    </location>
</feature>
<keyword evidence="5 9" id="KW-0812">Transmembrane</keyword>
<comment type="subcellular location">
    <subcellularLocation>
        <location evidence="1 9">Cell inner membrane</location>
        <topology evidence="1 9">Multi-pass membrane protein</topology>
    </subcellularLocation>
</comment>
<evidence type="ECO:0000313" key="11">
    <source>
        <dbReference type="EMBL" id="TCK30898.1"/>
    </source>
</evidence>
<dbReference type="GO" id="GO:0005886">
    <property type="term" value="C:plasma membrane"/>
    <property type="evidence" value="ECO:0007669"/>
    <property type="project" value="UniProtKB-SubCell"/>
</dbReference>
<evidence type="ECO:0000259" key="10">
    <source>
        <dbReference type="Pfam" id="PF04290"/>
    </source>
</evidence>
<keyword evidence="2 9" id="KW-0813">Transport</keyword>
<name>A0A4R1I7C6_ANCAQ</name>
<evidence type="ECO:0000256" key="7">
    <source>
        <dbReference type="ARBA" id="ARBA00023136"/>
    </source>
</evidence>
<keyword evidence="6 9" id="KW-1133">Transmembrane helix</keyword>
<dbReference type="Proteomes" id="UP000295030">
    <property type="component" value="Unassembled WGS sequence"/>
</dbReference>
<dbReference type="PANTHER" id="PTHR35011:SF2">
    <property type="entry name" value="2,3-DIKETO-L-GULONATE TRAP TRANSPORTER SMALL PERMEASE PROTEIN YIAM"/>
    <property type="match status" value="1"/>
</dbReference>
<dbReference type="GO" id="GO:0015740">
    <property type="term" value="P:C4-dicarboxylate transport"/>
    <property type="evidence" value="ECO:0007669"/>
    <property type="project" value="TreeGrafter"/>
</dbReference>
<keyword evidence="7 9" id="KW-0472">Membrane</keyword>
<evidence type="ECO:0000256" key="4">
    <source>
        <dbReference type="ARBA" id="ARBA00022519"/>
    </source>
</evidence>
<dbReference type="GO" id="GO:0022857">
    <property type="term" value="F:transmembrane transporter activity"/>
    <property type="evidence" value="ECO:0007669"/>
    <property type="project" value="UniProtKB-UniRule"/>
</dbReference>
<accession>A0A4R1I7C6</accession>
<dbReference type="EMBL" id="SMFY01000001">
    <property type="protein sequence ID" value="TCK30898.1"/>
    <property type="molecule type" value="Genomic_DNA"/>
</dbReference>
<gene>
    <name evidence="11" type="ORF">EV667_1002</name>
</gene>
<keyword evidence="4 9" id="KW-0997">Cell inner membrane</keyword>
<comment type="caution">
    <text evidence="11">The sequence shown here is derived from an EMBL/GenBank/DDBJ whole genome shotgun (WGS) entry which is preliminary data.</text>
</comment>
<evidence type="ECO:0000256" key="8">
    <source>
        <dbReference type="ARBA" id="ARBA00038436"/>
    </source>
</evidence>
<organism evidence="11 12">
    <name type="scientific">Ancylobacter aquaticus</name>
    <dbReference type="NCBI Taxonomy" id="100"/>
    <lineage>
        <taxon>Bacteria</taxon>
        <taxon>Pseudomonadati</taxon>
        <taxon>Pseudomonadota</taxon>
        <taxon>Alphaproteobacteria</taxon>
        <taxon>Hyphomicrobiales</taxon>
        <taxon>Xanthobacteraceae</taxon>
        <taxon>Ancylobacter</taxon>
    </lineage>
</organism>
<feature type="transmembrane region" description="Helical" evidence="9">
    <location>
        <begin position="12"/>
        <end position="36"/>
    </location>
</feature>
<comment type="similarity">
    <text evidence="8 9">Belongs to the TRAP transporter small permease family.</text>
</comment>
<evidence type="ECO:0000256" key="3">
    <source>
        <dbReference type="ARBA" id="ARBA00022475"/>
    </source>
</evidence>
<dbReference type="OrthoDB" id="7847241at2"/>
<proteinExistence type="inferred from homology"/>
<feature type="transmembrane region" description="Helical" evidence="9">
    <location>
        <begin position="131"/>
        <end position="151"/>
    </location>
</feature>
<dbReference type="RefSeq" id="WP_131834168.1">
    <property type="nucleotide sequence ID" value="NZ_SMFY01000001.1"/>
</dbReference>
<evidence type="ECO:0000313" key="12">
    <source>
        <dbReference type="Proteomes" id="UP000295030"/>
    </source>
</evidence>
<evidence type="ECO:0000256" key="2">
    <source>
        <dbReference type="ARBA" id="ARBA00022448"/>
    </source>
</evidence>
<dbReference type="InterPro" id="IPR055348">
    <property type="entry name" value="DctQ"/>
</dbReference>
<dbReference type="PANTHER" id="PTHR35011">
    <property type="entry name" value="2,3-DIKETO-L-GULONATE TRAP TRANSPORTER SMALL PERMEASE PROTEIN YIAM"/>
    <property type="match status" value="1"/>
</dbReference>
<evidence type="ECO:0000256" key="9">
    <source>
        <dbReference type="RuleBase" id="RU369079"/>
    </source>
</evidence>
<dbReference type="InterPro" id="IPR007387">
    <property type="entry name" value="TRAP_DctQ"/>
</dbReference>
<dbReference type="AlphaFoldDB" id="A0A4R1I7C6"/>
<comment type="subunit">
    <text evidence="9">The complex comprises the extracytoplasmic solute receptor protein and the two transmembrane proteins.</text>
</comment>
<evidence type="ECO:0000256" key="1">
    <source>
        <dbReference type="ARBA" id="ARBA00004429"/>
    </source>
</evidence>
<evidence type="ECO:0000256" key="5">
    <source>
        <dbReference type="ARBA" id="ARBA00022692"/>
    </source>
</evidence>
<feature type="transmembrane region" description="Helical" evidence="9">
    <location>
        <begin position="48"/>
        <end position="66"/>
    </location>
</feature>
<sequence>MLMKFWTGVEWLARAVLCALLSAMVIVCLGQVIWRYVFNDPLIWSEELARFLFVWVGYLSAWFAWSKRAHIALDAVTYLRLPGLERACGRIVETLVLIYCGWTLYACLGFLSLTNNQPSAVLDVPMSYVYAGYAAMCVLIIGDILIGWAYGARQSSPAVPQE</sequence>
<reference evidence="11 12" key="1">
    <citation type="submission" date="2019-03" db="EMBL/GenBank/DDBJ databases">
        <title>Genomic Encyclopedia of Type Strains, Phase IV (KMG-IV): sequencing the most valuable type-strain genomes for metagenomic binning, comparative biology and taxonomic classification.</title>
        <authorList>
            <person name="Goeker M."/>
        </authorList>
    </citation>
    <scope>NUCLEOTIDE SEQUENCE [LARGE SCALE GENOMIC DNA]</scope>
    <source>
        <strain evidence="11 12">DSM 101</strain>
    </source>
</reference>
<dbReference type="Pfam" id="PF04290">
    <property type="entry name" value="DctQ"/>
    <property type="match status" value="1"/>
</dbReference>
<keyword evidence="3" id="KW-1003">Cell membrane</keyword>
<keyword evidence="12" id="KW-1185">Reference proteome</keyword>